<sequence>MFAVALCYDRAMILGLSSKLLIEIDPPDFVDAPQTNIESTELEPSAEPEVVETIDVDHRPAVASAPAPPATARVSSAPAVAATPAAVDSPWE</sequence>
<dbReference type="RefSeq" id="WP_011598493.1">
    <property type="nucleotide sequence ID" value="NC_008268.1"/>
</dbReference>
<dbReference type="AlphaFoldDB" id="Q0S1Z4"/>
<reference evidence="3" key="1">
    <citation type="journal article" date="2006" name="Proc. Natl. Acad. Sci. U.S.A.">
        <title>The complete genome of Rhodococcus sp. RHA1 provides insights into a catabolic powerhouse.</title>
        <authorList>
            <person name="McLeod M.P."/>
            <person name="Warren R.L."/>
            <person name="Hsiao W.W.L."/>
            <person name="Araki N."/>
            <person name="Myhre M."/>
            <person name="Fernandes C."/>
            <person name="Miyazawa D."/>
            <person name="Wong W."/>
            <person name="Lillquist A.L."/>
            <person name="Wang D."/>
            <person name="Dosanjh M."/>
            <person name="Hara H."/>
            <person name="Petrescu A."/>
            <person name="Morin R.D."/>
            <person name="Yang G."/>
            <person name="Stott J.M."/>
            <person name="Schein J.E."/>
            <person name="Shin H."/>
            <person name="Smailus D."/>
            <person name="Siddiqui A.S."/>
            <person name="Marra M.A."/>
            <person name="Jones S.J.M."/>
            <person name="Holt R."/>
            <person name="Brinkman F.S.L."/>
            <person name="Miyauchi K."/>
            <person name="Fukuda M."/>
            <person name="Davies J.E."/>
            <person name="Mohn W.W."/>
            <person name="Eltis L.D."/>
        </authorList>
    </citation>
    <scope>NUCLEOTIDE SEQUENCE [LARGE SCALE GENOMIC DNA]</scope>
    <source>
        <strain evidence="3">RHA1</strain>
    </source>
</reference>
<protein>
    <submittedName>
        <fullName evidence="2">Uncharacterized protein</fullName>
    </submittedName>
</protein>
<gene>
    <name evidence="2" type="ordered locus">RHA1_ro06669</name>
</gene>
<dbReference type="EMBL" id="CP000431">
    <property type="protein sequence ID" value="ABG98442.1"/>
    <property type="molecule type" value="Genomic_DNA"/>
</dbReference>
<proteinExistence type="predicted"/>
<evidence type="ECO:0000256" key="1">
    <source>
        <dbReference type="SAM" id="MobiDB-lite"/>
    </source>
</evidence>
<dbReference type="Proteomes" id="UP000008710">
    <property type="component" value="Chromosome"/>
</dbReference>
<accession>Q0S1Z4</accession>
<evidence type="ECO:0000313" key="3">
    <source>
        <dbReference type="Proteomes" id="UP000008710"/>
    </source>
</evidence>
<name>Q0S1Z4_RHOJR</name>
<dbReference type="KEGG" id="rha:RHA1_ro06669"/>
<organism evidence="2 3">
    <name type="scientific">Rhodococcus jostii (strain RHA1)</name>
    <dbReference type="NCBI Taxonomy" id="101510"/>
    <lineage>
        <taxon>Bacteria</taxon>
        <taxon>Bacillati</taxon>
        <taxon>Actinomycetota</taxon>
        <taxon>Actinomycetes</taxon>
        <taxon>Mycobacteriales</taxon>
        <taxon>Nocardiaceae</taxon>
        <taxon>Rhodococcus</taxon>
    </lineage>
</organism>
<dbReference type="HOGENOM" id="CLU_2411224_0_0_11"/>
<feature type="region of interest" description="Disordered" evidence="1">
    <location>
        <begin position="64"/>
        <end position="92"/>
    </location>
</feature>
<evidence type="ECO:0000313" key="2">
    <source>
        <dbReference type="EMBL" id="ABG98442.1"/>
    </source>
</evidence>